<feature type="compositionally biased region" description="Polar residues" evidence="1">
    <location>
        <begin position="94"/>
        <end position="106"/>
    </location>
</feature>
<keyword evidence="5" id="KW-1185">Reference proteome</keyword>
<proteinExistence type="predicted"/>
<dbReference type="EMBL" id="JBEPLS010000011">
    <property type="protein sequence ID" value="MET3604947.1"/>
    <property type="molecule type" value="Genomic_DNA"/>
</dbReference>
<feature type="region of interest" description="Disordered" evidence="1">
    <location>
        <begin position="85"/>
        <end position="106"/>
    </location>
</feature>
<evidence type="ECO:0000313" key="4">
    <source>
        <dbReference type="Proteomes" id="UP000323522"/>
    </source>
</evidence>
<name>A0A5C1Q0Z2_9BURK</name>
<dbReference type="AlphaFoldDB" id="A0A5C1Q0Z2"/>
<feature type="region of interest" description="Disordered" evidence="1">
    <location>
        <begin position="1"/>
        <end position="20"/>
    </location>
</feature>
<sequence length="129" mass="14264">MRKSPERERLSPAAASSESMSIQVEVGEDLGVFFISNTKDFTFAGSKRYQLVSLFAQEGQATCRQPSALCRSVLAGSAKDELVRKNRSVHPQVPSGSDENKGTIQTTMQLGSIRCRERHQAHQHQTSLE</sequence>
<dbReference type="Proteomes" id="UP000323522">
    <property type="component" value="Chromosome"/>
</dbReference>
<evidence type="ECO:0000313" key="2">
    <source>
        <dbReference type="EMBL" id="MET3604947.1"/>
    </source>
</evidence>
<reference evidence="3 4" key="1">
    <citation type="submission" date="2019-02" db="EMBL/GenBank/DDBJ databases">
        <title>Complete Genome Sequence and Methylome Analysis of Sphaerotilus natans subsp. sulfidivorans D-507.</title>
        <authorList>
            <person name="Fomenkov A."/>
            <person name="Gridneva E."/>
            <person name="Smolyakov D."/>
            <person name="Dubinina G."/>
            <person name="Vincze T."/>
            <person name="Grabovich M."/>
            <person name="Roberts R.J."/>
        </authorList>
    </citation>
    <scope>NUCLEOTIDE SEQUENCE [LARGE SCALE GENOMIC DNA]</scope>
    <source>
        <strain evidence="3 4">D-507</strain>
    </source>
</reference>
<evidence type="ECO:0000313" key="5">
    <source>
        <dbReference type="Proteomes" id="UP001549111"/>
    </source>
</evidence>
<dbReference type="Proteomes" id="UP001549111">
    <property type="component" value="Unassembled WGS sequence"/>
</dbReference>
<organism evidence="3 4">
    <name type="scientific">Sphaerotilus sulfidivorans</name>
    <dbReference type="NCBI Taxonomy" id="639200"/>
    <lineage>
        <taxon>Bacteria</taxon>
        <taxon>Pseudomonadati</taxon>
        <taxon>Pseudomonadota</taxon>
        <taxon>Betaproteobacteria</taxon>
        <taxon>Burkholderiales</taxon>
        <taxon>Sphaerotilaceae</taxon>
        <taxon>Sphaerotilus</taxon>
    </lineage>
</organism>
<evidence type="ECO:0000256" key="1">
    <source>
        <dbReference type="SAM" id="MobiDB-lite"/>
    </source>
</evidence>
<accession>A0A5C1Q0Z2</accession>
<dbReference type="RefSeq" id="WP_149504370.1">
    <property type="nucleotide sequence ID" value="NZ_CP035708.1"/>
</dbReference>
<protein>
    <submittedName>
        <fullName evidence="3">Uncharacterized protein</fullName>
    </submittedName>
</protein>
<evidence type="ECO:0000313" key="3">
    <source>
        <dbReference type="EMBL" id="QEN01703.1"/>
    </source>
</evidence>
<dbReference type="KEGG" id="snn:EWH46_13600"/>
<dbReference type="EMBL" id="CP035708">
    <property type="protein sequence ID" value="QEN01703.1"/>
    <property type="molecule type" value="Genomic_DNA"/>
</dbReference>
<gene>
    <name evidence="2" type="ORF">ABIC99_002772</name>
    <name evidence="3" type="ORF">EWH46_13600</name>
</gene>
<feature type="compositionally biased region" description="Basic and acidic residues" evidence="1">
    <location>
        <begin position="1"/>
        <end position="10"/>
    </location>
</feature>
<reference evidence="2 5" key="2">
    <citation type="submission" date="2024-06" db="EMBL/GenBank/DDBJ databases">
        <title>Genomic Encyclopedia of Type Strains, Phase IV (KMG-IV): sequencing the most valuable type-strain genomes for metagenomic binning, comparative biology and taxonomic classification.</title>
        <authorList>
            <person name="Goeker M."/>
        </authorList>
    </citation>
    <scope>NUCLEOTIDE SEQUENCE [LARGE SCALE GENOMIC DNA]</scope>
    <source>
        <strain evidence="2 5">D-501</strain>
    </source>
</reference>